<reference evidence="2 3" key="1">
    <citation type="submission" date="2013-03" db="EMBL/GenBank/DDBJ databases">
        <title>Salinisphaera hydrothermalis C41B8 Genome Sequencing.</title>
        <authorList>
            <person name="Li C."/>
            <person name="Lai Q."/>
            <person name="Shao Z."/>
        </authorList>
    </citation>
    <scope>NUCLEOTIDE SEQUENCE [LARGE SCALE GENOMIC DNA]</scope>
    <source>
        <strain evidence="2 3">C41B8</strain>
    </source>
</reference>
<dbReference type="AlphaFoldDB" id="A0A084IIW8"/>
<keyword evidence="3" id="KW-1185">Reference proteome</keyword>
<accession>A0A084IIW8</accession>
<feature type="transmembrane region" description="Helical" evidence="1">
    <location>
        <begin position="168"/>
        <end position="187"/>
    </location>
</feature>
<feature type="transmembrane region" description="Helical" evidence="1">
    <location>
        <begin position="290"/>
        <end position="309"/>
    </location>
</feature>
<dbReference type="PATRIC" id="fig|1304275.5.peg.2773"/>
<evidence type="ECO:0000256" key="1">
    <source>
        <dbReference type="SAM" id="Phobius"/>
    </source>
</evidence>
<sequence>MSKVTEAVYRWLDFDLRAPHDIPARVTASQQLTFYGLRIVFGLIWLFNAWTASASANKHAIAQFMGLSFGSWPVRVIGNGVFLLDLIMAVALLSGRGMRAALWLGVVYLIVMWVGVSHTGGFNTAAGQTDPGIAPPYLILFILTFACWRLSQAAPANNNAVAQEHARLWIHAMRLAFGFLWAWDALFKWHPYYLTHMVAYLTAAQDALPGWVATYDQMWINVISFVGPVLVGVLAALLETVLAWSLITGKLMRWLLPIGGIYSLVIWSTAEGFGAPYTALGQTGMTGNMFGNAAIYALIFFTFMAVYRWPKPITASV</sequence>
<feature type="transmembrane region" description="Helical" evidence="1">
    <location>
        <begin position="218"/>
        <end position="244"/>
    </location>
</feature>
<gene>
    <name evidence="2" type="ORF">C41B8_13575</name>
</gene>
<dbReference type="EMBL" id="APNK01000024">
    <property type="protein sequence ID" value="KEZ76652.1"/>
    <property type="molecule type" value="Genomic_DNA"/>
</dbReference>
<keyword evidence="1" id="KW-0472">Membrane</keyword>
<evidence type="ECO:0000313" key="3">
    <source>
        <dbReference type="Proteomes" id="UP000028302"/>
    </source>
</evidence>
<organism evidence="2 3">
    <name type="scientific">Salinisphaera hydrothermalis (strain C41B8)</name>
    <dbReference type="NCBI Taxonomy" id="1304275"/>
    <lineage>
        <taxon>Bacteria</taxon>
        <taxon>Pseudomonadati</taxon>
        <taxon>Pseudomonadota</taxon>
        <taxon>Gammaproteobacteria</taxon>
        <taxon>Salinisphaerales</taxon>
        <taxon>Salinisphaeraceae</taxon>
        <taxon>Salinisphaera</taxon>
    </lineage>
</organism>
<dbReference type="Proteomes" id="UP000028302">
    <property type="component" value="Unassembled WGS sequence"/>
</dbReference>
<feature type="transmembrane region" description="Helical" evidence="1">
    <location>
        <begin position="251"/>
        <end position="270"/>
    </location>
</feature>
<dbReference type="STRING" id="1304275.C41B8_13575"/>
<keyword evidence="1" id="KW-0812">Transmembrane</keyword>
<dbReference type="eggNOG" id="COG2132">
    <property type="taxonomic scope" value="Bacteria"/>
</dbReference>
<feature type="transmembrane region" description="Helical" evidence="1">
    <location>
        <begin position="100"/>
        <end position="116"/>
    </location>
</feature>
<name>A0A084IIW8_SALHC</name>
<keyword evidence="1" id="KW-1133">Transmembrane helix</keyword>
<comment type="caution">
    <text evidence="2">The sequence shown here is derived from an EMBL/GenBank/DDBJ whole genome shotgun (WGS) entry which is preliminary data.</text>
</comment>
<feature type="transmembrane region" description="Helical" evidence="1">
    <location>
        <begin position="136"/>
        <end position="156"/>
    </location>
</feature>
<dbReference type="OrthoDB" id="5290932at2"/>
<dbReference type="RefSeq" id="WP_051883522.1">
    <property type="nucleotide sequence ID" value="NZ_APNK01000024.1"/>
</dbReference>
<evidence type="ECO:0000313" key="2">
    <source>
        <dbReference type="EMBL" id="KEZ76652.1"/>
    </source>
</evidence>
<feature type="transmembrane region" description="Helical" evidence="1">
    <location>
        <begin position="32"/>
        <end position="52"/>
    </location>
</feature>
<feature type="transmembrane region" description="Helical" evidence="1">
    <location>
        <begin position="72"/>
        <end position="93"/>
    </location>
</feature>
<protein>
    <submittedName>
        <fullName evidence="2">Uncharacterized protein</fullName>
    </submittedName>
</protein>
<proteinExistence type="predicted"/>